<name>R2VIF0_9ENTE</name>
<sequence>MNKTLAVYFENGRTAYFEKVENFKYDNVHDITIEFDYFGIKSQVKRHAVFNFDAIAGYALQEDGE</sequence>
<protein>
    <submittedName>
        <fullName evidence="1">Uncharacterized protein</fullName>
    </submittedName>
</protein>
<evidence type="ECO:0000313" key="1">
    <source>
        <dbReference type="EMBL" id="EOI57401.1"/>
    </source>
</evidence>
<dbReference type="Proteomes" id="UP000014160">
    <property type="component" value="Unassembled WGS sequence"/>
</dbReference>
<accession>R2VIF0</accession>
<evidence type="ECO:0000313" key="3">
    <source>
        <dbReference type="Proteomes" id="UP000013750"/>
    </source>
</evidence>
<dbReference type="OrthoDB" id="2314098at2"/>
<keyword evidence="4" id="KW-1185">Reference proteome</keyword>
<evidence type="ECO:0000313" key="2">
    <source>
        <dbReference type="EMBL" id="EOW83025.1"/>
    </source>
</evidence>
<dbReference type="RefSeq" id="WP_010780032.1">
    <property type="nucleotide sequence ID" value="NZ_ASWH01000001.1"/>
</dbReference>
<dbReference type="HOGENOM" id="CLU_200364_0_0_9"/>
<gene>
    <name evidence="2" type="ORF">I592_02350</name>
    <name evidence="1" type="ORF">UKC_01617</name>
</gene>
<reference evidence="2 4" key="2">
    <citation type="submission" date="2013-03" db="EMBL/GenBank/DDBJ databases">
        <title>The Genome Sequence of Enterococcus gilvus ATCC BAA-350 (PacBio/Illumina hybrid assembly).</title>
        <authorList>
            <consortium name="The Broad Institute Genomics Platform"/>
            <consortium name="The Broad Institute Genome Sequencing Center for Infectious Disease"/>
            <person name="Earl A."/>
            <person name="Russ C."/>
            <person name="Gilmore M."/>
            <person name="Surin D."/>
            <person name="Walker B."/>
            <person name="Young S."/>
            <person name="Zeng Q."/>
            <person name="Gargeya S."/>
            <person name="Fitzgerald M."/>
            <person name="Haas B."/>
            <person name="Abouelleil A."/>
            <person name="Allen A.W."/>
            <person name="Alvarado L."/>
            <person name="Arachchi H.M."/>
            <person name="Berlin A.M."/>
            <person name="Chapman S.B."/>
            <person name="Gainer-Dewar J."/>
            <person name="Goldberg J."/>
            <person name="Griggs A."/>
            <person name="Gujja S."/>
            <person name="Hansen M."/>
            <person name="Howarth C."/>
            <person name="Imamovic A."/>
            <person name="Ireland A."/>
            <person name="Larimer J."/>
            <person name="McCowan C."/>
            <person name="Murphy C."/>
            <person name="Pearson M."/>
            <person name="Poon T.W."/>
            <person name="Priest M."/>
            <person name="Roberts A."/>
            <person name="Saif S."/>
            <person name="Shea T."/>
            <person name="Sisk P."/>
            <person name="Sykes S."/>
            <person name="Wortman J."/>
            <person name="Nusbaum C."/>
            <person name="Birren B."/>
        </authorList>
    </citation>
    <scope>NUCLEOTIDE SEQUENCE [LARGE SCALE GENOMIC DNA]</scope>
    <source>
        <strain evidence="2 4">ATCC BAA-350</strain>
    </source>
</reference>
<reference evidence="1 3" key="1">
    <citation type="submission" date="2013-02" db="EMBL/GenBank/DDBJ databases">
        <title>The Genome Sequence of Enterococcus gilvus ATCC BAA-350.</title>
        <authorList>
            <consortium name="The Broad Institute Genome Sequencing Platform"/>
            <consortium name="The Broad Institute Genome Sequencing Center for Infectious Disease"/>
            <person name="Earl A.M."/>
            <person name="Gilmore M.S."/>
            <person name="Lebreton F."/>
            <person name="Walker B."/>
            <person name="Young S.K."/>
            <person name="Zeng Q."/>
            <person name="Gargeya S."/>
            <person name="Fitzgerald M."/>
            <person name="Haas B."/>
            <person name="Abouelleil A."/>
            <person name="Alvarado L."/>
            <person name="Arachchi H.M."/>
            <person name="Berlin A.M."/>
            <person name="Chapman S.B."/>
            <person name="Dewar J."/>
            <person name="Goldberg J."/>
            <person name="Griggs A."/>
            <person name="Gujja S."/>
            <person name="Hansen M."/>
            <person name="Howarth C."/>
            <person name="Imamovic A."/>
            <person name="Larimer J."/>
            <person name="McCowan C."/>
            <person name="Murphy C."/>
            <person name="Neiman D."/>
            <person name="Pearson M."/>
            <person name="Priest M."/>
            <person name="Roberts A."/>
            <person name="Saif S."/>
            <person name="Shea T."/>
            <person name="Sisk P."/>
            <person name="Sykes S."/>
            <person name="Wortman J."/>
            <person name="Nusbaum C."/>
            <person name="Birren B."/>
        </authorList>
    </citation>
    <scope>NUCLEOTIDE SEQUENCE [LARGE SCALE GENOMIC DNA]</scope>
    <source>
        <strain evidence="1 3">ATCC BAA-350</strain>
    </source>
</reference>
<organism evidence="1 3">
    <name type="scientific">Enterococcus gilvus ATCC BAA-350</name>
    <dbReference type="NCBI Taxonomy" id="1158614"/>
    <lineage>
        <taxon>Bacteria</taxon>
        <taxon>Bacillati</taxon>
        <taxon>Bacillota</taxon>
        <taxon>Bacilli</taxon>
        <taxon>Lactobacillales</taxon>
        <taxon>Enterococcaceae</taxon>
        <taxon>Enterococcus</taxon>
    </lineage>
</organism>
<dbReference type="EMBL" id="AJDQ01000006">
    <property type="protein sequence ID" value="EOI57401.1"/>
    <property type="molecule type" value="Genomic_DNA"/>
</dbReference>
<dbReference type="Proteomes" id="UP000013750">
    <property type="component" value="Unassembled WGS sequence"/>
</dbReference>
<dbReference type="PATRIC" id="fig|1158614.3.peg.1626"/>
<evidence type="ECO:0000313" key="4">
    <source>
        <dbReference type="Proteomes" id="UP000014160"/>
    </source>
</evidence>
<dbReference type="EMBL" id="ASWH01000001">
    <property type="protein sequence ID" value="EOW83025.1"/>
    <property type="molecule type" value="Genomic_DNA"/>
</dbReference>
<proteinExistence type="predicted"/>
<dbReference type="AlphaFoldDB" id="R2VIF0"/>
<comment type="caution">
    <text evidence="1">The sequence shown here is derived from an EMBL/GenBank/DDBJ whole genome shotgun (WGS) entry which is preliminary data.</text>
</comment>